<dbReference type="EMBL" id="JAAAUY010001597">
    <property type="protein sequence ID" value="KAF9321917.1"/>
    <property type="molecule type" value="Genomic_DNA"/>
</dbReference>
<organism evidence="2 3">
    <name type="scientific">Podila minutissima</name>
    <dbReference type="NCBI Taxonomy" id="64525"/>
    <lineage>
        <taxon>Eukaryota</taxon>
        <taxon>Fungi</taxon>
        <taxon>Fungi incertae sedis</taxon>
        <taxon>Mucoromycota</taxon>
        <taxon>Mortierellomycotina</taxon>
        <taxon>Mortierellomycetes</taxon>
        <taxon>Mortierellales</taxon>
        <taxon>Mortierellaceae</taxon>
        <taxon>Podila</taxon>
    </lineage>
</organism>
<dbReference type="AlphaFoldDB" id="A0A9P5SCP1"/>
<dbReference type="Proteomes" id="UP000696485">
    <property type="component" value="Unassembled WGS sequence"/>
</dbReference>
<sequence length="125" mass="14209">MKCNTLSGPILNGLNQISCEKAASWIREVGHNFLLSLKRRFLGHLYNNHQALAQIEVEDPYEEESDMEKDEMEVDEGGEEDAEDDKEEVNNDNEMEDMATCFKEQVLWEYGSDDDEGLLAPAPVP</sequence>
<gene>
    <name evidence="2" type="ORF">BG006_002509</name>
</gene>
<feature type="region of interest" description="Disordered" evidence="1">
    <location>
        <begin position="56"/>
        <end position="96"/>
    </location>
</feature>
<protein>
    <submittedName>
        <fullName evidence="2">Uncharacterized protein</fullName>
    </submittedName>
</protein>
<reference evidence="2" key="1">
    <citation type="journal article" date="2020" name="Fungal Divers.">
        <title>Resolving the Mortierellaceae phylogeny through synthesis of multi-gene phylogenetics and phylogenomics.</title>
        <authorList>
            <person name="Vandepol N."/>
            <person name="Liber J."/>
            <person name="Desiro A."/>
            <person name="Na H."/>
            <person name="Kennedy M."/>
            <person name="Barry K."/>
            <person name="Grigoriev I.V."/>
            <person name="Miller A.N."/>
            <person name="O'Donnell K."/>
            <person name="Stajich J.E."/>
            <person name="Bonito G."/>
        </authorList>
    </citation>
    <scope>NUCLEOTIDE SEQUENCE</scope>
    <source>
        <strain evidence="2">NVP1</strain>
    </source>
</reference>
<evidence type="ECO:0000313" key="3">
    <source>
        <dbReference type="Proteomes" id="UP000696485"/>
    </source>
</evidence>
<accession>A0A9P5SCP1</accession>
<proteinExistence type="predicted"/>
<feature type="non-terminal residue" evidence="2">
    <location>
        <position position="125"/>
    </location>
</feature>
<name>A0A9P5SCP1_9FUNG</name>
<comment type="caution">
    <text evidence="2">The sequence shown here is derived from an EMBL/GenBank/DDBJ whole genome shotgun (WGS) entry which is preliminary data.</text>
</comment>
<evidence type="ECO:0000313" key="2">
    <source>
        <dbReference type="EMBL" id="KAF9321917.1"/>
    </source>
</evidence>
<keyword evidence="3" id="KW-1185">Reference proteome</keyword>
<evidence type="ECO:0000256" key="1">
    <source>
        <dbReference type="SAM" id="MobiDB-lite"/>
    </source>
</evidence>